<organism evidence="2 3">
    <name type="scientific">Littorina saxatilis</name>
    <dbReference type="NCBI Taxonomy" id="31220"/>
    <lineage>
        <taxon>Eukaryota</taxon>
        <taxon>Metazoa</taxon>
        <taxon>Spiralia</taxon>
        <taxon>Lophotrochozoa</taxon>
        <taxon>Mollusca</taxon>
        <taxon>Gastropoda</taxon>
        <taxon>Caenogastropoda</taxon>
        <taxon>Littorinimorpha</taxon>
        <taxon>Littorinoidea</taxon>
        <taxon>Littorinidae</taxon>
        <taxon>Littorina</taxon>
    </lineage>
</organism>
<dbReference type="Proteomes" id="UP001374579">
    <property type="component" value="Unassembled WGS sequence"/>
</dbReference>
<name>A0AAN9BCE3_9CAEN</name>
<keyword evidence="1" id="KW-0732">Signal</keyword>
<evidence type="ECO:0000256" key="1">
    <source>
        <dbReference type="SAM" id="SignalP"/>
    </source>
</evidence>
<sequence length="767" mass="84952">MAVVLRMLVCAFLLLSPLVTAAPYDGQKPTSSQNDADNLNLVVEKDGSYKVNVRGQTWLTSAPTFFNVDGQPHEEGGTLALVVKDSVQGSDHFGRYTLYNFQYQAASSRINTNIRVYEDRPFVYFSQNYETGAKGTKAAEVGDTVSGFPSFRVQDVTTNKGPLGYLAYGGIMTGDTNKQFGKFSPSGLHNNDGLDFGPITLFDGSGDTLIISPASNFMAVSDWFNKVGDTNTLSYGIMGGVDTVPVGFGVEFIVYYSSQGINQAFEGWGGHLRDRYGRTDKYVKNDLSINYLGYWTDNGAYYYYLTEPQKTYQQTILDVKVNADQLDIPYKYMQYDSWWYYKGYKDGVKTWVARPDIFPDGFVSLYKNLGLPTVAHNRWWANDTTYAKANGGQYNFILESSTGKAVPNDQTFWDDLMRNASNWGLITYEQDWLNTEFDGVEAVHSDVTLGDTWLTQMASAAAKNKMTIQYCMAESRHILHALQTPVVTQARASGDYHPGTDQWKIGVSSIFSYAMRIAPFKDNFWSTTVQPDNPYKHVTEPNTETQVTVAVLSTGPVGPSDRIGYSNVSLIMRCCNAEGLILKPSKPATAIDDQVYQTALGSDYDGVNGEVWTTYSEVGGERFGIIFVPDITGQFSITPSKAGFNMTKNQLAVFEAHDTRTMAKFSDDQPLHISGCVPSTPCIYHATPLLSQNPDVFLLGELTKIVPVSPQRLTNIDVTGNDVKLYLQGVPNEVAHFTFSVDSNMVTISCQYGSRSAVLDLKSKSCQ</sequence>
<comment type="caution">
    <text evidence="2">The sequence shown here is derived from an EMBL/GenBank/DDBJ whole genome shotgun (WGS) entry which is preliminary data.</text>
</comment>
<feature type="chain" id="PRO_5042823479" evidence="1">
    <location>
        <begin position="22"/>
        <end position="767"/>
    </location>
</feature>
<evidence type="ECO:0000313" key="3">
    <source>
        <dbReference type="Proteomes" id="UP001374579"/>
    </source>
</evidence>
<keyword evidence="3" id="KW-1185">Reference proteome</keyword>
<accession>A0AAN9BCE3</accession>
<feature type="signal peptide" evidence="1">
    <location>
        <begin position="1"/>
        <end position="21"/>
    </location>
</feature>
<gene>
    <name evidence="2" type="ORF">V1264_020860</name>
</gene>
<dbReference type="SUPFAM" id="SSF51445">
    <property type="entry name" value="(Trans)glycosidases"/>
    <property type="match status" value="1"/>
</dbReference>
<protein>
    <submittedName>
        <fullName evidence="2">Uncharacterized protein</fullName>
    </submittedName>
</protein>
<reference evidence="2 3" key="1">
    <citation type="submission" date="2024-02" db="EMBL/GenBank/DDBJ databases">
        <title>Chromosome-scale genome assembly of the rough periwinkle Littorina saxatilis.</title>
        <authorList>
            <person name="De Jode A."/>
            <person name="Faria R."/>
            <person name="Formenti G."/>
            <person name="Sims Y."/>
            <person name="Smith T.P."/>
            <person name="Tracey A."/>
            <person name="Wood J.M.D."/>
            <person name="Zagrodzka Z.B."/>
            <person name="Johannesson K."/>
            <person name="Butlin R.K."/>
            <person name="Leder E.H."/>
        </authorList>
    </citation>
    <scope>NUCLEOTIDE SEQUENCE [LARGE SCALE GENOMIC DNA]</scope>
    <source>
        <strain evidence="2">Snail1</strain>
        <tissue evidence="2">Muscle</tissue>
    </source>
</reference>
<evidence type="ECO:0000313" key="2">
    <source>
        <dbReference type="EMBL" id="KAK7102673.1"/>
    </source>
</evidence>
<dbReference type="EMBL" id="JBAMIC010000010">
    <property type="protein sequence ID" value="KAK7102673.1"/>
    <property type="molecule type" value="Genomic_DNA"/>
</dbReference>
<dbReference type="InterPro" id="IPR017853">
    <property type="entry name" value="GH"/>
</dbReference>
<proteinExistence type="predicted"/>
<dbReference type="AlphaFoldDB" id="A0AAN9BCE3"/>